<sequence>MQWQSKISGKEKIMTGVIIVSHSEKLAEGLRDIVMEMNDGSVEIIAAGGADGERIGTNTLKIKAAVESLAGCDHILIFVDLGSAVLCSETAIEMLDEELQEKVHIVDAPLVEGVVGGVIQATICNDLEQIIATAKEGANLKKIC</sequence>
<dbReference type="GO" id="GO:0009401">
    <property type="term" value="P:phosphoenolpyruvate-dependent sugar phosphotransferase system"/>
    <property type="evidence" value="ECO:0007669"/>
    <property type="project" value="InterPro"/>
</dbReference>
<dbReference type="GO" id="GO:0047324">
    <property type="term" value="F:phosphoenolpyruvate-glycerone phosphotransferase activity"/>
    <property type="evidence" value="ECO:0007669"/>
    <property type="project" value="UniProtKB-EC"/>
</dbReference>
<evidence type="ECO:0000259" key="6">
    <source>
        <dbReference type="PROSITE" id="PS51096"/>
    </source>
</evidence>
<keyword evidence="4 7" id="KW-0808">Transferase</keyword>
<dbReference type="PANTHER" id="PTHR38594:SF1">
    <property type="entry name" value="PEP-DEPENDENT DIHYDROXYACETONE KINASE, PHOSPHORYL DONOR SUBUNIT DHAM"/>
    <property type="match status" value="1"/>
</dbReference>
<dbReference type="Proteomes" id="UP000007177">
    <property type="component" value="Chromosome"/>
</dbReference>
<dbReference type="NCBIfam" id="TIGR02364">
    <property type="entry name" value="dha_pts"/>
    <property type="match status" value="1"/>
</dbReference>
<keyword evidence="8" id="KW-1185">Reference proteome</keyword>
<evidence type="ECO:0000313" key="8">
    <source>
        <dbReference type="Proteomes" id="UP000007177"/>
    </source>
</evidence>
<dbReference type="Gene3D" id="3.40.50.510">
    <property type="entry name" value="Phosphotransferase system, mannose-type IIA component"/>
    <property type="match status" value="1"/>
</dbReference>
<evidence type="ECO:0000256" key="4">
    <source>
        <dbReference type="ARBA" id="ARBA00022679"/>
    </source>
</evidence>
<evidence type="ECO:0000256" key="3">
    <source>
        <dbReference type="ARBA" id="ARBA00012095"/>
    </source>
</evidence>
<dbReference type="EC" id="2.7.1.121" evidence="3"/>
<reference evidence="8" key="1">
    <citation type="submission" date="2011-07" db="EMBL/GenBank/DDBJ databases">
        <title>Complete genome sequence of Acetobacterium woodii.</title>
        <authorList>
            <person name="Poehlein A."/>
            <person name="Schmidt S."/>
            <person name="Kaster A.-K."/>
            <person name="Goenrich M."/>
            <person name="Vollmers J."/>
            <person name="Thuermer A."/>
            <person name="Gottschalk G."/>
            <person name="Thauer R.K."/>
            <person name="Daniel R."/>
            <person name="Mueller V."/>
        </authorList>
    </citation>
    <scope>NUCLEOTIDE SEQUENCE [LARGE SCALE GENOMIC DNA]</scope>
    <source>
        <strain evidence="8">ATCC 29683 / DSM 1030 / JCM 2381 / KCTC 1655 / WB1</strain>
    </source>
</reference>
<comment type="function">
    <text evidence="2">Component of the dihydroxyacetone kinase complex, which is responsible for the phosphoenolpyruvate (PEP)-dependent phosphorylation of dihydroxyacetone. DhaM serves as the phosphoryl donor. Is phosphorylated by phosphoenolpyruvate in an EI- and HPr-dependent reaction, and a phosphorelay system on histidine residues finally leads to phosphoryl transfer to DhaL and dihydroxyacetone.</text>
</comment>
<dbReference type="GO" id="GO:0016020">
    <property type="term" value="C:membrane"/>
    <property type="evidence" value="ECO:0007669"/>
    <property type="project" value="InterPro"/>
</dbReference>
<dbReference type="KEGG" id="awo:Awo_c09000"/>
<dbReference type="AlphaFoldDB" id="H6LBU8"/>
<dbReference type="PROSITE" id="PS51096">
    <property type="entry name" value="PTS_EIIA_TYPE_4"/>
    <property type="match status" value="1"/>
</dbReference>
<keyword evidence="7" id="KW-0418">Kinase</keyword>
<dbReference type="InterPro" id="IPR004701">
    <property type="entry name" value="PTS_EIIA_man-typ"/>
</dbReference>
<reference evidence="7 8" key="2">
    <citation type="journal article" date="2012" name="PLoS ONE">
        <title>An ancient pathway combining carbon dioxide fixation with the generation and utilization of a sodium ion gradient for ATP synthesis.</title>
        <authorList>
            <person name="Poehlein A."/>
            <person name="Schmidt S."/>
            <person name="Kaster A.K."/>
            <person name="Goenrich M."/>
            <person name="Vollmers J."/>
            <person name="Thurmer A."/>
            <person name="Bertsch J."/>
            <person name="Schuchmann K."/>
            <person name="Voigt B."/>
            <person name="Hecker M."/>
            <person name="Daniel R."/>
            <person name="Thauer R.K."/>
            <person name="Gottschalk G."/>
            <person name="Muller V."/>
        </authorList>
    </citation>
    <scope>NUCLEOTIDE SEQUENCE [LARGE SCALE GENOMIC DNA]</scope>
    <source>
        <strain evidence="8">ATCC 29683 / DSM 1030 / JCM 2381 / KCTC 1655 / WB1</strain>
    </source>
</reference>
<dbReference type="InterPro" id="IPR012844">
    <property type="entry name" value="DhaM_N"/>
</dbReference>
<dbReference type="InterPro" id="IPR039643">
    <property type="entry name" value="DhaM"/>
</dbReference>
<evidence type="ECO:0000256" key="1">
    <source>
        <dbReference type="ARBA" id="ARBA00001113"/>
    </source>
</evidence>
<dbReference type="SUPFAM" id="SSF53062">
    <property type="entry name" value="PTS system fructose IIA component-like"/>
    <property type="match status" value="1"/>
</dbReference>
<dbReference type="GO" id="GO:0019563">
    <property type="term" value="P:glycerol catabolic process"/>
    <property type="evidence" value="ECO:0007669"/>
    <property type="project" value="InterPro"/>
</dbReference>
<comment type="catalytic activity">
    <reaction evidence="1">
        <text>dihydroxyacetone + phosphoenolpyruvate = dihydroxyacetone phosphate + pyruvate</text>
        <dbReference type="Rhea" id="RHEA:18381"/>
        <dbReference type="ChEBI" id="CHEBI:15361"/>
        <dbReference type="ChEBI" id="CHEBI:16016"/>
        <dbReference type="ChEBI" id="CHEBI:57642"/>
        <dbReference type="ChEBI" id="CHEBI:58702"/>
        <dbReference type="EC" id="2.7.1.121"/>
    </reaction>
</comment>
<dbReference type="eggNOG" id="COG3412">
    <property type="taxonomic scope" value="Bacteria"/>
</dbReference>
<organism evidence="7 8">
    <name type="scientific">Acetobacterium woodii (strain ATCC 29683 / DSM 1030 / JCM 2381 / KCTC 1655 / WB1)</name>
    <dbReference type="NCBI Taxonomy" id="931626"/>
    <lineage>
        <taxon>Bacteria</taxon>
        <taxon>Bacillati</taxon>
        <taxon>Bacillota</taxon>
        <taxon>Clostridia</taxon>
        <taxon>Eubacteriales</taxon>
        <taxon>Eubacteriaceae</taxon>
        <taxon>Acetobacterium</taxon>
    </lineage>
</organism>
<dbReference type="InterPro" id="IPR036662">
    <property type="entry name" value="PTS_EIIA_man-typ_sf"/>
</dbReference>
<dbReference type="STRING" id="931626.Awo_c09000"/>
<proteinExistence type="predicted"/>
<dbReference type="EMBL" id="CP002987">
    <property type="protein sequence ID" value="AFA47691.1"/>
    <property type="molecule type" value="Genomic_DNA"/>
</dbReference>
<dbReference type="PANTHER" id="PTHR38594">
    <property type="entry name" value="PEP-DEPENDENT DIHYDROXYACETONE KINASE, PHOSPHORYL DONOR SUBUNIT DHAM"/>
    <property type="match status" value="1"/>
</dbReference>
<accession>H6LBU8</accession>
<name>H6LBU8_ACEWD</name>
<dbReference type="Pfam" id="PF03610">
    <property type="entry name" value="EIIA-man"/>
    <property type="match status" value="1"/>
</dbReference>
<evidence type="ECO:0000256" key="5">
    <source>
        <dbReference type="ARBA" id="ARBA00046577"/>
    </source>
</evidence>
<feature type="domain" description="PTS EIIA type-4" evidence="6">
    <location>
        <begin position="14"/>
        <end position="144"/>
    </location>
</feature>
<gene>
    <name evidence="7" type="primary">dhaM1</name>
    <name evidence="7" type="ordered locus">Awo_c09000</name>
</gene>
<protein>
    <recommendedName>
        <fullName evidence="3">phosphoenolpyruvate--glycerone phosphotransferase</fullName>
        <ecNumber evidence="3">2.7.1.121</ecNumber>
    </recommendedName>
</protein>
<comment type="subunit">
    <text evidence="5">Homodimer. The dihydroxyacetone kinase complex is composed of a homodimer of DhaM, a homodimer of DhaK and the subunit DhaL.</text>
</comment>
<evidence type="ECO:0000256" key="2">
    <source>
        <dbReference type="ARBA" id="ARBA00002788"/>
    </source>
</evidence>
<dbReference type="HOGENOM" id="CLU_045361_2_1_9"/>
<evidence type="ECO:0000313" key="7">
    <source>
        <dbReference type="EMBL" id="AFA47691.1"/>
    </source>
</evidence>